<sequence length="648" mass="72672">MNHRLHTLALAIALLGSIVTPAQSADEPAASTVASVREQYTKYEYRIPMRDGTRLFTAVYVPKDASRRYPFLMERTPYSAGVHADDELHYGVDFYPARLGPSPEFQRSGYIFVQQDVRGRYMSEGKWQEMTPHVNARRARGEGNESEDMHDTVEWLLKNVPNNNGKVGILGISYPGFYTSASIIDSHPAIKAASPQAPVTDLYMNDDSYHGGAFMLAANFDFYAAFVEAQNPTPLPRSWSNFDYGTPDGYDFFLSHLTLSNITDTMTASQRALLMPTIANWTYNDFWKTRNIAPHLKNIKAAVLTVGGWYDAEDLQGPLTTYHAIKRNNPAIYSGLVMGPWSHGAWRRYDGQSLGSVQFGAKTGEYFRKNIEFPFFEQHLKGVANPNKAEVHAFETGSNVWREYAAWPPKQAQARTLYLGANGTLAWQQPAAGGDGFDEYVADPRKPVPYTGYPAIGVPKEYMVGDQRFAASRTDVLTYRSEPLDEDVTLSGPVKPRLFVSTSGTDADWIVKLIDVYPDDYPAAAKPDGPRTDVEKPAIPMAGYQQLVRGDPLRGKFRNGFEKPEPFTPGKVEPVNFSMTDINHTFRRGHRIMVQIQSSWFPLVDLNPQTFVDIPKARPEDFRKATQRVYRAPSMFSGIEVQVLPGPR</sequence>
<protein>
    <submittedName>
        <fullName evidence="4">CocE/NonD family hydrolase</fullName>
    </submittedName>
</protein>
<dbReference type="InterPro" id="IPR013736">
    <property type="entry name" value="Xaa-Pro_dipept_C"/>
</dbReference>
<evidence type="ECO:0000256" key="1">
    <source>
        <dbReference type="ARBA" id="ARBA00022801"/>
    </source>
</evidence>
<gene>
    <name evidence="4" type="ORF">SR858_07655</name>
</gene>
<proteinExistence type="predicted"/>
<reference evidence="4 5" key="1">
    <citation type="submission" date="2023-11" db="EMBL/GenBank/DDBJ databases">
        <title>MicrobeMod: A computational toolkit for identifying prokaryotic methylation and restriction-modification with nanopore sequencing.</title>
        <authorList>
            <person name="Crits-Christoph A."/>
            <person name="Kang S.C."/>
            <person name="Lee H."/>
            <person name="Ostrov N."/>
        </authorList>
    </citation>
    <scope>NUCLEOTIDE SEQUENCE [LARGE SCALE GENOMIC DNA]</scope>
    <source>
        <strain evidence="4 5">ATCC 25935</strain>
    </source>
</reference>
<dbReference type="PANTHER" id="PTHR43056:SF10">
    <property type="entry name" value="COCE_NOND FAMILY, PUTATIVE (AFU_ORTHOLOGUE AFUA_7G00600)-RELATED"/>
    <property type="match status" value="1"/>
</dbReference>
<organism evidence="4 5">
    <name type="scientific">Duganella zoogloeoides</name>
    <dbReference type="NCBI Taxonomy" id="75659"/>
    <lineage>
        <taxon>Bacteria</taxon>
        <taxon>Pseudomonadati</taxon>
        <taxon>Pseudomonadota</taxon>
        <taxon>Betaproteobacteria</taxon>
        <taxon>Burkholderiales</taxon>
        <taxon>Oxalobacteraceae</taxon>
        <taxon>Telluria group</taxon>
        <taxon>Duganella</taxon>
    </lineage>
</organism>
<dbReference type="RefSeq" id="WP_019922159.1">
    <property type="nucleotide sequence ID" value="NZ_CP140152.1"/>
</dbReference>
<dbReference type="InterPro" id="IPR029058">
    <property type="entry name" value="AB_hydrolase_fold"/>
</dbReference>
<keyword evidence="2" id="KW-0732">Signal</keyword>
<dbReference type="Proteomes" id="UP001326110">
    <property type="component" value="Chromosome"/>
</dbReference>
<dbReference type="InterPro" id="IPR050585">
    <property type="entry name" value="Xaa-Pro_dipeptidyl-ppase/CocE"/>
</dbReference>
<dbReference type="Gene3D" id="2.60.120.260">
    <property type="entry name" value="Galactose-binding domain-like"/>
    <property type="match status" value="1"/>
</dbReference>
<evidence type="ECO:0000313" key="5">
    <source>
        <dbReference type="Proteomes" id="UP001326110"/>
    </source>
</evidence>
<dbReference type="Pfam" id="PF02129">
    <property type="entry name" value="Peptidase_S15"/>
    <property type="match status" value="1"/>
</dbReference>
<evidence type="ECO:0000256" key="2">
    <source>
        <dbReference type="SAM" id="SignalP"/>
    </source>
</evidence>
<evidence type="ECO:0000313" key="4">
    <source>
        <dbReference type="EMBL" id="WQH06195.1"/>
    </source>
</evidence>
<feature type="domain" description="Xaa-Pro dipeptidyl-peptidase C-terminal" evidence="3">
    <location>
        <begin position="373"/>
        <end position="640"/>
    </location>
</feature>
<dbReference type="SMART" id="SM00939">
    <property type="entry name" value="PepX_C"/>
    <property type="match status" value="1"/>
</dbReference>
<dbReference type="PANTHER" id="PTHR43056">
    <property type="entry name" value="PEPTIDASE S9 PROLYL OLIGOPEPTIDASE"/>
    <property type="match status" value="1"/>
</dbReference>
<dbReference type="NCBIfam" id="TIGR00976">
    <property type="entry name" value="CocE_NonD"/>
    <property type="match status" value="1"/>
</dbReference>
<dbReference type="GO" id="GO:0016787">
    <property type="term" value="F:hydrolase activity"/>
    <property type="evidence" value="ECO:0007669"/>
    <property type="project" value="UniProtKB-KW"/>
</dbReference>
<dbReference type="Pfam" id="PF08530">
    <property type="entry name" value="PepX_C"/>
    <property type="match status" value="1"/>
</dbReference>
<dbReference type="SUPFAM" id="SSF49785">
    <property type="entry name" value="Galactose-binding domain-like"/>
    <property type="match status" value="1"/>
</dbReference>
<dbReference type="InterPro" id="IPR000383">
    <property type="entry name" value="Xaa-Pro-like_dom"/>
</dbReference>
<dbReference type="GeneID" id="43163879"/>
<dbReference type="Gene3D" id="3.40.50.1820">
    <property type="entry name" value="alpha/beta hydrolase"/>
    <property type="match status" value="1"/>
</dbReference>
<feature type="signal peptide" evidence="2">
    <location>
        <begin position="1"/>
        <end position="24"/>
    </location>
</feature>
<dbReference type="EMBL" id="CP140152">
    <property type="protein sequence ID" value="WQH06195.1"/>
    <property type="molecule type" value="Genomic_DNA"/>
</dbReference>
<dbReference type="Gene3D" id="1.10.3020.10">
    <property type="entry name" value="alpha-amino acid ester hydrolase ( Helical cap domain)"/>
    <property type="match status" value="1"/>
</dbReference>
<name>A0ABZ0Y2D4_9BURK</name>
<keyword evidence="5" id="KW-1185">Reference proteome</keyword>
<dbReference type="InterPro" id="IPR005674">
    <property type="entry name" value="CocE/Ser_esterase"/>
</dbReference>
<keyword evidence="1 4" id="KW-0378">Hydrolase</keyword>
<dbReference type="SUPFAM" id="SSF53474">
    <property type="entry name" value="alpha/beta-Hydrolases"/>
    <property type="match status" value="1"/>
</dbReference>
<accession>A0ABZ0Y2D4</accession>
<feature type="chain" id="PRO_5047392446" evidence="2">
    <location>
        <begin position="25"/>
        <end position="648"/>
    </location>
</feature>
<dbReference type="InterPro" id="IPR008979">
    <property type="entry name" value="Galactose-bd-like_sf"/>
</dbReference>
<evidence type="ECO:0000259" key="3">
    <source>
        <dbReference type="SMART" id="SM00939"/>
    </source>
</evidence>